<dbReference type="Proteomes" id="UP001222325">
    <property type="component" value="Unassembled WGS sequence"/>
</dbReference>
<name>A0AAD6XIH9_9AGAR</name>
<dbReference type="EMBL" id="JARJCN010000118">
    <property type="protein sequence ID" value="KAJ7073269.1"/>
    <property type="molecule type" value="Genomic_DNA"/>
</dbReference>
<sequence length="189" mass="20471">MGMGMGWGRMGMCRSGLAMMMMMMIVAGFHEVFKFFSFLTSDKTSFSADSRRNVPEQAWAFVNVCFCLLLLRSPEQAWSFVSLLGVGLGLGVGARSGCARISVFVGIVGMYYASRRGAWLWLDNVHYRRGGRRSVLAGGGGTSGEQSLCRVRIRGSGPGISRTQDAEVERAGPALALLPRCVIDALAGW</sequence>
<protein>
    <submittedName>
        <fullName evidence="1">Uncharacterized protein</fullName>
    </submittedName>
</protein>
<gene>
    <name evidence="1" type="ORF">B0H15DRAFT_63965</name>
</gene>
<accession>A0AAD6XIH9</accession>
<dbReference type="AlphaFoldDB" id="A0AAD6XIH9"/>
<organism evidence="1 2">
    <name type="scientific">Mycena belliarum</name>
    <dbReference type="NCBI Taxonomy" id="1033014"/>
    <lineage>
        <taxon>Eukaryota</taxon>
        <taxon>Fungi</taxon>
        <taxon>Dikarya</taxon>
        <taxon>Basidiomycota</taxon>
        <taxon>Agaricomycotina</taxon>
        <taxon>Agaricomycetes</taxon>
        <taxon>Agaricomycetidae</taxon>
        <taxon>Agaricales</taxon>
        <taxon>Marasmiineae</taxon>
        <taxon>Mycenaceae</taxon>
        <taxon>Mycena</taxon>
    </lineage>
</organism>
<evidence type="ECO:0000313" key="2">
    <source>
        <dbReference type="Proteomes" id="UP001222325"/>
    </source>
</evidence>
<comment type="caution">
    <text evidence="1">The sequence shown here is derived from an EMBL/GenBank/DDBJ whole genome shotgun (WGS) entry which is preliminary data.</text>
</comment>
<proteinExistence type="predicted"/>
<keyword evidence="2" id="KW-1185">Reference proteome</keyword>
<evidence type="ECO:0000313" key="1">
    <source>
        <dbReference type="EMBL" id="KAJ7073269.1"/>
    </source>
</evidence>
<reference evidence="1" key="1">
    <citation type="submission" date="2023-03" db="EMBL/GenBank/DDBJ databases">
        <title>Massive genome expansion in bonnet fungi (Mycena s.s.) driven by repeated elements and novel gene families across ecological guilds.</title>
        <authorList>
            <consortium name="Lawrence Berkeley National Laboratory"/>
            <person name="Harder C.B."/>
            <person name="Miyauchi S."/>
            <person name="Viragh M."/>
            <person name="Kuo A."/>
            <person name="Thoen E."/>
            <person name="Andreopoulos B."/>
            <person name="Lu D."/>
            <person name="Skrede I."/>
            <person name="Drula E."/>
            <person name="Henrissat B."/>
            <person name="Morin E."/>
            <person name="Kohler A."/>
            <person name="Barry K."/>
            <person name="LaButti K."/>
            <person name="Morin E."/>
            <person name="Salamov A."/>
            <person name="Lipzen A."/>
            <person name="Mereny Z."/>
            <person name="Hegedus B."/>
            <person name="Baldrian P."/>
            <person name="Stursova M."/>
            <person name="Weitz H."/>
            <person name="Taylor A."/>
            <person name="Grigoriev I.V."/>
            <person name="Nagy L.G."/>
            <person name="Martin F."/>
            <person name="Kauserud H."/>
        </authorList>
    </citation>
    <scope>NUCLEOTIDE SEQUENCE</scope>
    <source>
        <strain evidence="1">CBHHK173m</strain>
    </source>
</reference>